<dbReference type="AlphaFoldDB" id="A0A1H9QDQ9"/>
<sequence length="78" mass="8527">MMMDNGHIEILNDIKHGRLLHESTTGLKLSTGEDAQPLIVALVEAGYVITVPSHSQTDFQIIKGLTSKGREILNDSNL</sequence>
<proteinExistence type="predicted"/>
<organism evidence="1 2">
    <name type="scientific">Isobaculum melis</name>
    <dbReference type="NCBI Taxonomy" id="142588"/>
    <lineage>
        <taxon>Bacteria</taxon>
        <taxon>Bacillati</taxon>
        <taxon>Bacillota</taxon>
        <taxon>Bacilli</taxon>
        <taxon>Lactobacillales</taxon>
        <taxon>Carnobacteriaceae</taxon>
        <taxon>Isobaculum</taxon>
    </lineage>
</organism>
<keyword evidence="2" id="KW-1185">Reference proteome</keyword>
<evidence type="ECO:0000313" key="2">
    <source>
        <dbReference type="Proteomes" id="UP000198948"/>
    </source>
</evidence>
<protein>
    <submittedName>
        <fullName evidence="1">Uncharacterized protein</fullName>
    </submittedName>
</protein>
<dbReference type="EMBL" id="FOHA01000002">
    <property type="protein sequence ID" value="SER58548.1"/>
    <property type="molecule type" value="Genomic_DNA"/>
</dbReference>
<reference evidence="1 2" key="1">
    <citation type="submission" date="2016-10" db="EMBL/GenBank/DDBJ databases">
        <authorList>
            <person name="de Groot N.N."/>
        </authorList>
    </citation>
    <scope>NUCLEOTIDE SEQUENCE [LARGE SCALE GENOMIC DNA]</scope>
    <source>
        <strain evidence="1 2">DSM 13760</strain>
    </source>
</reference>
<gene>
    <name evidence="1" type="ORF">SAMN04488559_10215</name>
</gene>
<name>A0A1H9QDQ9_9LACT</name>
<dbReference type="Proteomes" id="UP000198948">
    <property type="component" value="Unassembled WGS sequence"/>
</dbReference>
<dbReference type="RefSeq" id="WP_092649729.1">
    <property type="nucleotide sequence ID" value="NZ_FOHA01000002.1"/>
</dbReference>
<accession>A0A1H9QDQ9</accession>
<evidence type="ECO:0000313" key="1">
    <source>
        <dbReference type="EMBL" id="SER58548.1"/>
    </source>
</evidence>